<gene>
    <name evidence="1" type="ORF">LCGC14_0382470</name>
</gene>
<reference evidence="1" key="1">
    <citation type="journal article" date="2015" name="Nature">
        <title>Complex archaea that bridge the gap between prokaryotes and eukaryotes.</title>
        <authorList>
            <person name="Spang A."/>
            <person name="Saw J.H."/>
            <person name="Jorgensen S.L."/>
            <person name="Zaremba-Niedzwiedzka K."/>
            <person name="Martijn J."/>
            <person name="Lind A.E."/>
            <person name="van Eijk R."/>
            <person name="Schleper C."/>
            <person name="Guy L."/>
            <person name="Ettema T.J."/>
        </authorList>
    </citation>
    <scope>NUCLEOTIDE SEQUENCE</scope>
</reference>
<protein>
    <recommendedName>
        <fullName evidence="2">DUF5679 domain-containing protein</fullName>
    </recommendedName>
</protein>
<name>A0A0F9WAR9_9ZZZZ</name>
<accession>A0A0F9WAR9</accession>
<evidence type="ECO:0008006" key="2">
    <source>
        <dbReference type="Google" id="ProtNLM"/>
    </source>
</evidence>
<comment type="caution">
    <text evidence="1">The sequence shown here is derived from an EMBL/GenBank/DDBJ whole genome shotgun (WGS) entry which is preliminary data.</text>
</comment>
<organism evidence="1">
    <name type="scientific">marine sediment metagenome</name>
    <dbReference type="NCBI Taxonomy" id="412755"/>
    <lineage>
        <taxon>unclassified sequences</taxon>
        <taxon>metagenomes</taxon>
        <taxon>ecological metagenomes</taxon>
    </lineage>
</organism>
<dbReference type="EMBL" id="LAZR01000313">
    <property type="protein sequence ID" value="KKN75248.1"/>
    <property type="molecule type" value="Genomic_DNA"/>
</dbReference>
<dbReference type="AlphaFoldDB" id="A0A0F9WAR9"/>
<proteinExistence type="predicted"/>
<sequence length="58" mass="6686">MTHTHCTECKRRIPWGEPRTIIEIREGWKVTRRNERCMPCGGWVIVPGVKVKDAAAKP</sequence>
<evidence type="ECO:0000313" key="1">
    <source>
        <dbReference type="EMBL" id="KKN75248.1"/>
    </source>
</evidence>